<sequence>VLYALGGTALQPLTFIWNRKCPHCSVTLLICELIEFCCNHGKCILSSLPAYSMDMDNILNDRNISTLSRKLNALFSFMTIGVQ</sequence>
<protein>
    <submittedName>
        <fullName evidence="1">9664_t:CDS:1</fullName>
    </submittedName>
</protein>
<evidence type="ECO:0000313" key="1">
    <source>
        <dbReference type="EMBL" id="CAG8812767.1"/>
    </source>
</evidence>
<proteinExistence type="predicted"/>
<evidence type="ECO:0000313" key="2">
    <source>
        <dbReference type="Proteomes" id="UP000789396"/>
    </source>
</evidence>
<dbReference type="AlphaFoldDB" id="A0A9N9K5H3"/>
<keyword evidence="2" id="KW-1185">Reference proteome</keyword>
<dbReference type="Proteomes" id="UP000789396">
    <property type="component" value="Unassembled WGS sequence"/>
</dbReference>
<feature type="non-terminal residue" evidence="1">
    <location>
        <position position="83"/>
    </location>
</feature>
<name>A0A9N9K5H3_9GLOM</name>
<reference evidence="1" key="1">
    <citation type="submission" date="2021-06" db="EMBL/GenBank/DDBJ databases">
        <authorList>
            <person name="Kallberg Y."/>
            <person name="Tangrot J."/>
            <person name="Rosling A."/>
        </authorList>
    </citation>
    <scope>NUCLEOTIDE SEQUENCE</scope>
    <source>
        <strain evidence="1">IN212</strain>
    </source>
</reference>
<accession>A0A9N9K5H3</accession>
<feature type="non-terminal residue" evidence="1">
    <location>
        <position position="1"/>
    </location>
</feature>
<comment type="caution">
    <text evidence="1">The sequence shown here is derived from an EMBL/GenBank/DDBJ whole genome shotgun (WGS) entry which is preliminary data.</text>
</comment>
<dbReference type="EMBL" id="CAJVPZ010087455">
    <property type="protein sequence ID" value="CAG8812767.1"/>
    <property type="molecule type" value="Genomic_DNA"/>
</dbReference>
<dbReference type="OrthoDB" id="3366231at2759"/>
<organism evidence="1 2">
    <name type="scientific">Racocetra fulgida</name>
    <dbReference type="NCBI Taxonomy" id="60492"/>
    <lineage>
        <taxon>Eukaryota</taxon>
        <taxon>Fungi</taxon>
        <taxon>Fungi incertae sedis</taxon>
        <taxon>Mucoromycota</taxon>
        <taxon>Glomeromycotina</taxon>
        <taxon>Glomeromycetes</taxon>
        <taxon>Diversisporales</taxon>
        <taxon>Gigasporaceae</taxon>
        <taxon>Racocetra</taxon>
    </lineage>
</organism>
<gene>
    <name evidence="1" type="ORF">RFULGI_LOCUS18943</name>
</gene>